<comment type="caution">
    <text evidence="2">The sequence shown here is derived from an EMBL/GenBank/DDBJ whole genome shotgun (WGS) entry which is preliminary data.</text>
</comment>
<dbReference type="AlphaFoldDB" id="A0A926ELD2"/>
<accession>A0A926ELD2</accession>
<dbReference type="EMBL" id="JACRTD010000002">
    <property type="protein sequence ID" value="MBC8584726.1"/>
    <property type="molecule type" value="Genomic_DNA"/>
</dbReference>
<keyword evidence="3" id="KW-1185">Reference proteome</keyword>
<evidence type="ECO:0000313" key="2">
    <source>
        <dbReference type="EMBL" id="MBC8584726.1"/>
    </source>
</evidence>
<dbReference type="Proteomes" id="UP000623678">
    <property type="component" value="Unassembled WGS sequence"/>
</dbReference>
<dbReference type="RefSeq" id="WP_262394547.1">
    <property type="nucleotide sequence ID" value="NZ_JACRTD010000002.1"/>
</dbReference>
<sequence>MRSRRSLKSGLFLIELIIMILFFAIASAICVRLFVHAHLTAKASTDLSQAVFISQSAAETIKGTDASSEKLSELLGAVPSENGYSVFYDKDWQRMASSQDCSYRMDITLKKTESILTAALVVIDTEKNTDAPIYDLTVNKLLLQ</sequence>
<protein>
    <submittedName>
        <fullName evidence="2">Uncharacterized protein</fullName>
    </submittedName>
</protein>
<proteinExistence type="predicted"/>
<evidence type="ECO:0000313" key="3">
    <source>
        <dbReference type="Proteomes" id="UP000623678"/>
    </source>
</evidence>
<evidence type="ECO:0000256" key="1">
    <source>
        <dbReference type="SAM" id="Phobius"/>
    </source>
</evidence>
<gene>
    <name evidence="2" type="ORF">H8705_03940</name>
</gene>
<organism evidence="2 3">
    <name type="scientific">Youxingia wuxianensis</name>
    <dbReference type="NCBI Taxonomy" id="2763678"/>
    <lineage>
        <taxon>Bacteria</taxon>
        <taxon>Bacillati</taxon>
        <taxon>Bacillota</taxon>
        <taxon>Clostridia</taxon>
        <taxon>Eubacteriales</taxon>
        <taxon>Oscillospiraceae</taxon>
        <taxon>Youxingia</taxon>
    </lineage>
</organism>
<reference evidence="2" key="1">
    <citation type="submission" date="2020-08" db="EMBL/GenBank/DDBJ databases">
        <title>Genome public.</title>
        <authorList>
            <person name="Liu C."/>
            <person name="Sun Q."/>
        </authorList>
    </citation>
    <scope>NUCLEOTIDE SEQUENCE</scope>
    <source>
        <strain evidence="2">NSJ-64</strain>
    </source>
</reference>
<keyword evidence="1" id="KW-0472">Membrane</keyword>
<name>A0A926ELD2_9FIRM</name>
<feature type="transmembrane region" description="Helical" evidence="1">
    <location>
        <begin position="12"/>
        <end position="35"/>
    </location>
</feature>
<keyword evidence="1" id="KW-0812">Transmembrane</keyword>
<keyword evidence="1" id="KW-1133">Transmembrane helix</keyword>